<accession>A0A226EQY8</accession>
<keyword evidence="3" id="KW-1185">Reference proteome</keyword>
<sequence>MSPSIYISILITILSCSCLQSVFAKSIPEKHANAHAYPDTNKKPPFATFSEDPGMWANLTTLQKHYGLPKLGQICVTGTFLVYGLADYFVPKVDMMRLISGVDACFPPAKFQSMQLATPLQGSIHDSSIALFIEPYLQGQAITFRKNLREATSRIQGRLESIIIHGEKPYTVISARTGNRYCLRPGSKAGKASKDTICIKMYNQISSPDGPSFKDNLYSEVYLGCANHSVPEKNLYVDDCRKFGSGTLEQLKVRNTNITNITEDVYVPSDPEDVWLIPPIYPPPVSKCGQNSDLLHLIEMRVQSDFSSPFQLFYPKDKKHSWRTDLLDNAFDTVLLTCPDTVVDHDFLAMMREYYIFMAEKIVWSKGSKGRLQENSTDLELMIDATESCNEILSKPEVAAEFMQYAFTATEDLRGHPSFSEKYHYYDHRLKPYPALSPVMETIWLVFNTVASVCHVALDSKENFIDDFIPLFNEMYLDDEPLTKEWLHPGQLSSFIPIVFGGTNITRALDSLAICSTSVYHRMPMMDVIPRPPGFPHSSVYDQKGFDEDLDLTQTSNILYGRHYISERLVYV</sequence>
<dbReference type="EMBL" id="LNIX01000002">
    <property type="protein sequence ID" value="OXA60045.1"/>
    <property type="molecule type" value="Genomic_DNA"/>
</dbReference>
<feature type="chain" id="PRO_5012985610" evidence="1">
    <location>
        <begin position="25"/>
        <end position="572"/>
    </location>
</feature>
<feature type="signal peptide" evidence="1">
    <location>
        <begin position="1"/>
        <end position="24"/>
    </location>
</feature>
<name>A0A226EQY8_FOLCA</name>
<evidence type="ECO:0000313" key="3">
    <source>
        <dbReference type="Proteomes" id="UP000198287"/>
    </source>
</evidence>
<dbReference type="AlphaFoldDB" id="A0A226EQY8"/>
<reference evidence="2 3" key="1">
    <citation type="submission" date="2015-12" db="EMBL/GenBank/DDBJ databases">
        <title>The genome of Folsomia candida.</title>
        <authorList>
            <person name="Faddeeva A."/>
            <person name="Derks M.F."/>
            <person name="Anvar Y."/>
            <person name="Smit S."/>
            <person name="Van Straalen N."/>
            <person name="Roelofs D."/>
        </authorList>
    </citation>
    <scope>NUCLEOTIDE SEQUENCE [LARGE SCALE GENOMIC DNA]</scope>
    <source>
        <strain evidence="2 3">VU population</strain>
        <tissue evidence="2">Whole body</tissue>
    </source>
</reference>
<evidence type="ECO:0000313" key="2">
    <source>
        <dbReference type="EMBL" id="OXA60045.1"/>
    </source>
</evidence>
<proteinExistence type="predicted"/>
<gene>
    <name evidence="2" type="ORF">Fcan01_04257</name>
</gene>
<comment type="caution">
    <text evidence="2">The sequence shown here is derived from an EMBL/GenBank/DDBJ whole genome shotgun (WGS) entry which is preliminary data.</text>
</comment>
<dbReference type="Proteomes" id="UP000198287">
    <property type="component" value="Unassembled WGS sequence"/>
</dbReference>
<keyword evidence="1" id="KW-0732">Signal</keyword>
<evidence type="ECO:0000256" key="1">
    <source>
        <dbReference type="SAM" id="SignalP"/>
    </source>
</evidence>
<dbReference type="OMA" id="ENCEDYE"/>
<protein>
    <submittedName>
        <fullName evidence="2">Uncharacterized protein</fullName>
    </submittedName>
</protein>
<organism evidence="2 3">
    <name type="scientific">Folsomia candida</name>
    <name type="common">Springtail</name>
    <dbReference type="NCBI Taxonomy" id="158441"/>
    <lineage>
        <taxon>Eukaryota</taxon>
        <taxon>Metazoa</taxon>
        <taxon>Ecdysozoa</taxon>
        <taxon>Arthropoda</taxon>
        <taxon>Hexapoda</taxon>
        <taxon>Collembola</taxon>
        <taxon>Entomobryomorpha</taxon>
        <taxon>Isotomoidea</taxon>
        <taxon>Isotomidae</taxon>
        <taxon>Proisotominae</taxon>
        <taxon>Folsomia</taxon>
    </lineage>
</organism>